<feature type="active site" description="Cysteine sulfenic acid (-SOH) intermediate; for peroxidase activity" evidence="13">
    <location>
        <position position="47"/>
    </location>
</feature>
<keyword evidence="7" id="KW-1015">Disulfide bond</keyword>
<organism evidence="15 16">
    <name type="scientific">Hirschia baltica (strain ATCC 49814 / DSM 5838 / IFAM 1418)</name>
    <dbReference type="NCBI Taxonomy" id="582402"/>
    <lineage>
        <taxon>Bacteria</taxon>
        <taxon>Pseudomonadati</taxon>
        <taxon>Pseudomonadota</taxon>
        <taxon>Alphaproteobacteria</taxon>
        <taxon>Hyphomonadales</taxon>
        <taxon>Hyphomonadaceae</taxon>
        <taxon>Hirschia</taxon>
    </lineage>
</organism>
<dbReference type="InterPro" id="IPR050924">
    <property type="entry name" value="Peroxiredoxin_BCP/PrxQ"/>
</dbReference>
<dbReference type="GO" id="GO:0034599">
    <property type="term" value="P:cellular response to oxidative stress"/>
    <property type="evidence" value="ECO:0007669"/>
    <property type="project" value="TreeGrafter"/>
</dbReference>
<evidence type="ECO:0000313" key="16">
    <source>
        <dbReference type="Proteomes" id="UP000002745"/>
    </source>
</evidence>
<dbReference type="AlphaFoldDB" id="C6XK03"/>
<proteinExistence type="inferred from homology"/>
<sequence>MNEELSSGLSAPDFEIKTSIGHTLSKESFKGSNLVLFFYPKDNTPGCTTEALEFSQKLAEFESLNTKILGISKDSLKKHENFITKHNLTIELGSDEDGIVCESYGVWKEKKNYGKTYMGIERSTFLIDTNGDIVNIWRKVRVKDHVETVLQSVRTIIL</sequence>
<dbReference type="NCBIfam" id="NF006960">
    <property type="entry name" value="PRK09437.1"/>
    <property type="match status" value="1"/>
</dbReference>
<dbReference type="GO" id="GO:0008379">
    <property type="term" value="F:thioredoxin peroxidase activity"/>
    <property type="evidence" value="ECO:0007669"/>
    <property type="project" value="TreeGrafter"/>
</dbReference>
<evidence type="ECO:0000256" key="9">
    <source>
        <dbReference type="ARBA" id="ARBA00032824"/>
    </source>
</evidence>
<dbReference type="PROSITE" id="PS51352">
    <property type="entry name" value="THIOREDOXIN_2"/>
    <property type="match status" value="1"/>
</dbReference>
<dbReference type="SUPFAM" id="SSF52833">
    <property type="entry name" value="Thioredoxin-like"/>
    <property type="match status" value="1"/>
</dbReference>
<dbReference type="RefSeq" id="WP_015827598.1">
    <property type="nucleotide sequence ID" value="NC_012982.1"/>
</dbReference>
<accession>C6XK03</accession>
<dbReference type="PANTHER" id="PTHR42801">
    <property type="entry name" value="THIOREDOXIN-DEPENDENT PEROXIDE REDUCTASE"/>
    <property type="match status" value="1"/>
</dbReference>
<name>C6XK03_HIRBI</name>
<gene>
    <name evidence="15" type="ordered locus">Hbal_1760</name>
</gene>
<dbReference type="OrthoDB" id="9812811at2"/>
<evidence type="ECO:0000256" key="11">
    <source>
        <dbReference type="ARBA" id="ARBA00042639"/>
    </source>
</evidence>
<evidence type="ECO:0000256" key="5">
    <source>
        <dbReference type="ARBA" id="ARBA00022862"/>
    </source>
</evidence>
<reference evidence="16" key="1">
    <citation type="journal article" date="2011" name="J. Bacteriol.">
        <title>Genome sequences of eight morphologically diverse alphaproteobacteria.</title>
        <authorList>
            <consortium name="US DOE Joint Genome Institute"/>
            <person name="Brown P.J."/>
            <person name="Kysela D.T."/>
            <person name="Buechlein A."/>
            <person name="Hemmerich C."/>
            <person name="Brun Y.V."/>
        </authorList>
    </citation>
    <scope>NUCLEOTIDE SEQUENCE [LARGE SCALE GENOMIC DNA]</scope>
    <source>
        <strain evidence="16">ATCC 49814 / DSM 5838 / IFAM 1418</strain>
    </source>
</reference>
<dbReference type="STRING" id="582402.Hbal_1760"/>
<dbReference type="CDD" id="cd03017">
    <property type="entry name" value="PRX_BCP"/>
    <property type="match status" value="1"/>
</dbReference>
<dbReference type="HOGENOM" id="CLU_042529_14_1_5"/>
<feature type="domain" description="Thioredoxin" evidence="14">
    <location>
        <begin position="5"/>
        <end position="155"/>
    </location>
</feature>
<evidence type="ECO:0000256" key="2">
    <source>
        <dbReference type="ARBA" id="ARBA00011245"/>
    </source>
</evidence>
<evidence type="ECO:0000256" key="6">
    <source>
        <dbReference type="ARBA" id="ARBA00023002"/>
    </source>
</evidence>
<comment type="function">
    <text evidence="1">Thiol-specific peroxidase that catalyzes the reduction of hydrogen peroxide and organic hydroperoxides to water and alcohols, respectively. Plays a role in cell protection against oxidative stress by detoxifying peroxides and as sensor of hydrogen peroxide-mediated signaling events.</text>
</comment>
<evidence type="ECO:0000256" key="4">
    <source>
        <dbReference type="ARBA" id="ARBA00022559"/>
    </source>
</evidence>
<comment type="catalytic activity">
    <reaction evidence="12">
        <text>a hydroperoxide + [thioredoxin]-dithiol = an alcohol + [thioredoxin]-disulfide + H2O</text>
        <dbReference type="Rhea" id="RHEA:62620"/>
        <dbReference type="Rhea" id="RHEA-COMP:10698"/>
        <dbReference type="Rhea" id="RHEA-COMP:10700"/>
        <dbReference type="ChEBI" id="CHEBI:15377"/>
        <dbReference type="ChEBI" id="CHEBI:29950"/>
        <dbReference type="ChEBI" id="CHEBI:30879"/>
        <dbReference type="ChEBI" id="CHEBI:35924"/>
        <dbReference type="ChEBI" id="CHEBI:50058"/>
        <dbReference type="EC" id="1.11.1.24"/>
    </reaction>
</comment>
<dbReference type="PANTHER" id="PTHR42801:SF4">
    <property type="entry name" value="AHPC_TSA FAMILY PROTEIN"/>
    <property type="match status" value="1"/>
</dbReference>
<keyword evidence="4" id="KW-0575">Peroxidase</keyword>
<keyword evidence="5" id="KW-0049">Antioxidant</keyword>
<evidence type="ECO:0000256" key="1">
    <source>
        <dbReference type="ARBA" id="ARBA00003330"/>
    </source>
</evidence>
<dbReference type="GO" id="GO:0005737">
    <property type="term" value="C:cytoplasm"/>
    <property type="evidence" value="ECO:0007669"/>
    <property type="project" value="TreeGrafter"/>
</dbReference>
<evidence type="ECO:0000313" key="15">
    <source>
        <dbReference type="EMBL" id="ACT59448.1"/>
    </source>
</evidence>
<evidence type="ECO:0000256" key="7">
    <source>
        <dbReference type="ARBA" id="ARBA00023157"/>
    </source>
</evidence>
<protein>
    <recommendedName>
        <fullName evidence="3">thioredoxin-dependent peroxiredoxin</fullName>
        <ecNumber evidence="3">1.11.1.24</ecNumber>
    </recommendedName>
    <alternativeName>
        <fullName evidence="9">Thioredoxin peroxidase</fullName>
    </alternativeName>
    <alternativeName>
        <fullName evidence="11">Thioredoxin-dependent peroxiredoxin Bcp</fullName>
    </alternativeName>
</protein>
<evidence type="ECO:0000256" key="10">
    <source>
        <dbReference type="ARBA" id="ARBA00038489"/>
    </source>
</evidence>
<keyword evidence="6" id="KW-0560">Oxidoreductase</keyword>
<keyword evidence="16" id="KW-1185">Reference proteome</keyword>
<dbReference type="InterPro" id="IPR024706">
    <property type="entry name" value="Peroxiredoxin_AhpC-typ"/>
</dbReference>
<dbReference type="EMBL" id="CP001678">
    <property type="protein sequence ID" value="ACT59448.1"/>
    <property type="molecule type" value="Genomic_DNA"/>
</dbReference>
<dbReference type="Proteomes" id="UP000002745">
    <property type="component" value="Chromosome"/>
</dbReference>
<dbReference type="Pfam" id="PF00578">
    <property type="entry name" value="AhpC-TSA"/>
    <property type="match status" value="1"/>
</dbReference>
<dbReference type="InterPro" id="IPR000866">
    <property type="entry name" value="AhpC/TSA"/>
</dbReference>
<keyword evidence="8" id="KW-0676">Redox-active center</keyword>
<dbReference type="EC" id="1.11.1.24" evidence="3"/>
<evidence type="ECO:0000256" key="3">
    <source>
        <dbReference type="ARBA" id="ARBA00013017"/>
    </source>
</evidence>
<evidence type="ECO:0000256" key="8">
    <source>
        <dbReference type="ARBA" id="ARBA00023284"/>
    </source>
</evidence>
<evidence type="ECO:0000256" key="12">
    <source>
        <dbReference type="ARBA" id="ARBA00049091"/>
    </source>
</evidence>
<dbReference type="InterPro" id="IPR036249">
    <property type="entry name" value="Thioredoxin-like_sf"/>
</dbReference>
<comment type="similarity">
    <text evidence="10">Belongs to the peroxiredoxin family. BCP/PrxQ subfamily.</text>
</comment>
<dbReference type="FunFam" id="3.40.30.10:FF:000007">
    <property type="entry name" value="Thioredoxin-dependent thiol peroxidase"/>
    <property type="match status" value="1"/>
</dbReference>
<dbReference type="InterPro" id="IPR013766">
    <property type="entry name" value="Thioredoxin_domain"/>
</dbReference>
<evidence type="ECO:0000256" key="13">
    <source>
        <dbReference type="PIRSR" id="PIRSR000239-1"/>
    </source>
</evidence>
<dbReference type="GO" id="GO:0045454">
    <property type="term" value="P:cell redox homeostasis"/>
    <property type="evidence" value="ECO:0007669"/>
    <property type="project" value="TreeGrafter"/>
</dbReference>
<comment type="subunit">
    <text evidence="2">Monomer.</text>
</comment>
<dbReference type="KEGG" id="hba:Hbal_1760"/>
<dbReference type="eggNOG" id="COG1225">
    <property type="taxonomic scope" value="Bacteria"/>
</dbReference>
<evidence type="ECO:0000259" key="14">
    <source>
        <dbReference type="PROSITE" id="PS51352"/>
    </source>
</evidence>
<dbReference type="Gene3D" id="3.40.30.10">
    <property type="entry name" value="Glutaredoxin"/>
    <property type="match status" value="1"/>
</dbReference>
<dbReference type="PIRSF" id="PIRSF000239">
    <property type="entry name" value="AHPC"/>
    <property type="match status" value="1"/>
</dbReference>